<dbReference type="RefSeq" id="WP_209043843.1">
    <property type="nucleotide sequence ID" value="NZ_BAAAPQ010000026.1"/>
</dbReference>
<reference evidence="1 2" key="1">
    <citation type="submission" date="2020-03" db="EMBL/GenBank/DDBJ databases">
        <title>Sequencing the genomes of 1000 actinobacteria strains.</title>
        <authorList>
            <person name="Klenk H.-P."/>
        </authorList>
    </citation>
    <scope>NUCLEOTIDE SEQUENCE [LARGE SCALE GENOMIC DNA]</scope>
    <source>
        <strain evidence="1 2">DSM 18964</strain>
    </source>
</reference>
<evidence type="ECO:0000313" key="2">
    <source>
        <dbReference type="Proteomes" id="UP000576792"/>
    </source>
</evidence>
<dbReference type="Gene3D" id="3.40.50.300">
    <property type="entry name" value="P-loop containing nucleotide triphosphate hydrolases"/>
    <property type="match status" value="1"/>
</dbReference>
<name>A0A846RXZ1_9MICO</name>
<gene>
    <name evidence="1" type="ORF">BKA07_000568</name>
</gene>
<protein>
    <submittedName>
        <fullName evidence="1">ABC-type branched-subunit amino acid transport system ATPase component</fullName>
    </submittedName>
</protein>
<keyword evidence="2" id="KW-1185">Reference proteome</keyword>
<comment type="caution">
    <text evidence="1">The sequence shown here is derived from an EMBL/GenBank/DDBJ whole genome shotgun (WGS) entry which is preliminary data.</text>
</comment>
<evidence type="ECO:0000313" key="1">
    <source>
        <dbReference type="EMBL" id="NJC55533.1"/>
    </source>
</evidence>
<dbReference type="InterPro" id="IPR027417">
    <property type="entry name" value="P-loop_NTPase"/>
</dbReference>
<accession>A0A846RXZ1</accession>
<dbReference type="AlphaFoldDB" id="A0A846RXZ1"/>
<dbReference type="EMBL" id="JAATJN010000001">
    <property type="protein sequence ID" value="NJC55533.1"/>
    <property type="molecule type" value="Genomic_DNA"/>
</dbReference>
<sequence length="78" mass="8394">MTEETRPSEDTPVLSFTGIRKQFFGVEVLHDIAIEVRAGTVHGLVGENSAAEAVVSIRGLLWMRAGVSFDAAFSNQSS</sequence>
<proteinExistence type="predicted"/>
<dbReference type="Proteomes" id="UP000576792">
    <property type="component" value="Unassembled WGS sequence"/>
</dbReference>
<organism evidence="1 2">
    <name type="scientific">Brevibacterium marinum</name>
    <dbReference type="NCBI Taxonomy" id="418643"/>
    <lineage>
        <taxon>Bacteria</taxon>
        <taxon>Bacillati</taxon>
        <taxon>Actinomycetota</taxon>
        <taxon>Actinomycetes</taxon>
        <taxon>Micrococcales</taxon>
        <taxon>Brevibacteriaceae</taxon>
        <taxon>Brevibacterium</taxon>
    </lineage>
</organism>